<reference evidence="1" key="1">
    <citation type="journal article" date="2019" name="Proc. Natl. Acad. Sci. U.S.A.">
        <title>Principles of plastid reductive evolution illuminated by nonphotosynthetic chrysophytes.</title>
        <authorList>
            <person name="Dorrell R.G."/>
            <person name="Azuma T."/>
            <person name="Nomura M."/>
            <person name="Audren de Kerdre G."/>
            <person name="Paoli L."/>
            <person name="Yang S."/>
            <person name="Bowler C."/>
            <person name="Ishii K."/>
            <person name="Miyashita H."/>
            <person name="Gile G.H."/>
            <person name="Kamikawa R."/>
        </authorList>
    </citation>
    <scope>NUCLEOTIDE SEQUENCE</scope>
    <source>
        <strain evidence="1">NIES-1846</strain>
    </source>
</reference>
<organism evidence="1">
    <name type="scientific">Spumella sp. NIES-1846</name>
    <dbReference type="NCBI Taxonomy" id="2490549"/>
    <lineage>
        <taxon>Eukaryota</taxon>
        <taxon>Sar</taxon>
        <taxon>Stramenopiles</taxon>
        <taxon>Ochrophyta</taxon>
        <taxon>Chrysophyceae</taxon>
        <taxon>Chromulinales</taxon>
        <taxon>Chromulinaceae</taxon>
        <taxon>Spumella</taxon>
    </lineage>
</organism>
<dbReference type="EMBL" id="AP019363">
    <property type="protein sequence ID" value="BBH43099.1"/>
    <property type="molecule type" value="Genomic_DNA"/>
</dbReference>
<evidence type="ECO:0000313" key="1">
    <source>
        <dbReference type="EMBL" id="BBH43099.1"/>
    </source>
</evidence>
<dbReference type="AlphaFoldDB" id="A0A455RF28"/>
<gene>
    <name evidence="1" type="primary">rps16</name>
</gene>
<geneLocation type="plastid" evidence="1"/>
<proteinExistence type="predicted"/>
<keyword evidence="1" id="KW-0934">Plastid</keyword>
<dbReference type="SUPFAM" id="SSF54565">
    <property type="entry name" value="Ribosomal protein S16"/>
    <property type="match status" value="1"/>
</dbReference>
<keyword evidence="1" id="KW-0687">Ribonucleoprotein</keyword>
<accession>A0A455RF28</accession>
<dbReference type="Gene3D" id="3.30.1320.10">
    <property type="match status" value="1"/>
</dbReference>
<dbReference type="InterPro" id="IPR023803">
    <property type="entry name" value="Ribosomal_bS16_dom_sf"/>
</dbReference>
<keyword evidence="1" id="KW-0689">Ribosomal protein</keyword>
<name>A0A455RF28_9STRA</name>
<protein>
    <submittedName>
        <fullName evidence="1">Ribosomal protein S16</fullName>
    </submittedName>
</protein>
<dbReference type="GO" id="GO:0005840">
    <property type="term" value="C:ribosome"/>
    <property type="evidence" value="ECO:0007669"/>
    <property type="project" value="UniProtKB-KW"/>
</dbReference>
<sequence>MLKIRLKILGTPKNKIYKIIVLDTKKNKIIKKLGNYNAQFKYFTCNKIELLKYLNNGAYVTSSLRYLISKYYLY</sequence>